<feature type="repeat" description="PPR" evidence="2">
    <location>
        <begin position="346"/>
        <end position="380"/>
    </location>
</feature>
<dbReference type="Pfam" id="PF13041">
    <property type="entry name" value="PPR_2"/>
    <property type="match status" value="3"/>
</dbReference>
<dbReference type="FunFam" id="1.25.40.10:FF:000351">
    <property type="entry name" value="Pentatricopeptide repeat-containing protein"/>
    <property type="match status" value="1"/>
</dbReference>
<dbReference type="InterPro" id="IPR046960">
    <property type="entry name" value="PPR_At4g14850-like_plant"/>
</dbReference>
<dbReference type="GO" id="GO:0009451">
    <property type="term" value="P:RNA modification"/>
    <property type="evidence" value="ECO:0007669"/>
    <property type="project" value="InterPro"/>
</dbReference>
<dbReference type="AlphaFoldDB" id="U5D905"/>
<keyword evidence="1" id="KW-0677">Repeat</keyword>
<dbReference type="InterPro" id="IPR046848">
    <property type="entry name" value="E_motif"/>
</dbReference>
<name>U5D905_AMBTC</name>
<dbReference type="FunFam" id="1.25.40.10:FF:000144">
    <property type="entry name" value="Pentatricopeptide repeat-containing protein, mitochondrial"/>
    <property type="match status" value="1"/>
</dbReference>
<dbReference type="OMA" id="IRTHNIK"/>
<evidence type="ECO:0000256" key="2">
    <source>
        <dbReference type="PROSITE-ProRule" id="PRU00708"/>
    </source>
</evidence>
<gene>
    <name evidence="3" type="ORF">AMTR_s00057p00151990</name>
</gene>
<feature type="repeat" description="PPR" evidence="2">
    <location>
        <begin position="149"/>
        <end position="183"/>
    </location>
</feature>
<dbReference type="FunFam" id="1.25.40.10:FF:000366">
    <property type="entry name" value="Pentatricopeptide (PPR) repeat-containing protein"/>
    <property type="match status" value="1"/>
</dbReference>
<dbReference type="HOGENOM" id="CLU_002706_15_1_1"/>
<dbReference type="PANTHER" id="PTHR47926">
    <property type="entry name" value="PENTATRICOPEPTIDE REPEAT-CONTAINING PROTEIN"/>
    <property type="match status" value="1"/>
</dbReference>
<dbReference type="Proteomes" id="UP000017836">
    <property type="component" value="Unassembled WGS sequence"/>
</dbReference>
<dbReference type="eggNOG" id="KOG4197">
    <property type="taxonomic scope" value="Eukaryota"/>
</dbReference>
<dbReference type="Pfam" id="PF20431">
    <property type="entry name" value="E_motif"/>
    <property type="match status" value="1"/>
</dbReference>
<proteinExistence type="predicted"/>
<sequence length="866" mass="96459">MIFSVKCKNLITRTELHCLAWSRTLFSLPRSHVKSENLAPNFSNGDSDNLSKSIFNLCSSGQLKEAIETLFSHSQTQTKAPLTHNAYSRLLSESIRSKSLEYGSMVHTHMAQTGFVPDIFIQNNLINMYVKCGSIHGAIKVFDEMPHSDVISWSTMIMGYARCSREKDAFMCFRDMVSKGFMPNQFTYTAALRACALGSMVREGMEVHASIVKSLLLPDTCIESGLIAMYVKFKRKECAYKIFNKMHERDVVSWNTIMAACMGECIEESGLFKSMLRDGFMPNDVTFMNLLGSCSSLSMGMQIHAHAIKHGHGLNSYVRNSLINFYSKVGKLGLARRVFESIKERNEVVWTEMVGKYVSMGHSSEALSLFSLMLRERINPDYILISTILSSCNSPKSLEAGTQIHCFAIKSGFSSVTFVANALMTMYAKCERLSEADLIFCVIDEPDGVSWNAIITGHLHAENHHEVTALFSQMHRVGLWVNHITLTGALCACGNIDDPKLGQHVHTLVMKLGYEQNPFVGNALVTMYALHGCLESAETVFASLTHRDIVSWNSMINGYGENGLSEDSLMLFREMLRDGLAPNHITFIGVLSASASVASLDQGNQIAACITKLGFKPNVPIQNSLINMYAKCGRIDYAVKAFEEIEDPDIVSWNSLITRYAHHGLGEGAVRAFERMQATGVKLDSVTFIGVLSACSHGGLLSEGFHYFEAMSKVHGVEPRLEHYACMVDLLGRLGYLEEAMELIRAMPISPSGLIWRTLLGACRNYGNTKVGTVAAKELLELEPEDAAGYALLSNIYAQEGKWEEMGRVRKAMRERSVRKEVGCSWIEVKGSVHVFQMEDRFHPESEQIYAVLEELLHQKEVGCVE</sequence>
<dbReference type="OrthoDB" id="10457280at2759"/>
<dbReference type="GO" id="GO:0003723">
    <property type="term" value="F:RNA binding"/>
    <property type="evidence" value="ECO:0007669"/>
    <property type="project" value="InterPro"/>
</dbReference>
<organism evidence="3 4">
    <name type="scientific">Amborella trichopoda</name>
    <dbReference type="NCBI Taxonomy" id="13333"/>
    <lineage>
        <taxon>Eukaryota</taxon>
        <taxon>Viridiplantae</taxon>
        <taxon>Streptophyta</taxon>
        <taxon>Embryophyta</taxon>
        <taxon>Tracheophyta</taxon>
        <taxon>Spermatophyta</taxon>
        <taxon>Magnoliopsida</taxon>
        <taxon>Amborellales</taxon>
        <taxon>Amborellaceae</taxon>
        <taxon>Amborella</taxon>
    </lineage>
</organism>
<protein>
    <submittedName>
        <fullName evidence="3">Uncharacterized protein</fullName>
    </submittedName>
</protein>
<evidence type="ECO:0000313" key="3">
    <source>
        <dbReference type="EMBL" id="ERN16873.1"/>
    </source>
</evidence>
<accession>U5D905</accession>
<feature type="repeat" description="PPR" evidence="2">
    <location>
        <begin position="548"/>
        <end position="582"/>
    </location>
</feature>
<dbReference type="EMBL" id="KI392405">
    <property type="protein sequence ID" value="ERN16873.1"/>
    <property type="molecule type" value="Genomic_DNA"/>
</dbReference>
<dbReference type="Gramene" id="ERN16873">
    <property type="protein sequence ID" value="ERN16873"/>
    <property type="gene ID" value="AMTR_s00057p00151990"/>
</dbReference>
<dbReference type="FunFam" id="1.25.40.10:FF:000381">
    <property type="entry name" value="Pentatricopeptide repeat-containing protein"/>
    <property type="match status" value="1"/>
</dbReference>
<dbReference type="Pfam" id="PF01535">
    <property type="entry name" value="PPR"/>
    <property type="match status" value="7"/>
</dbReference>
<feature type="repeat" description="PPR" evidence="2">
    <location>
        <begin position="649"/>
        <end position="683"/>
    </location>
</feature>
<keyword evidence="4" id="KW-1185">Reference proteome</keyword>
<dbReference type="InterPro" id="IPR011990">
    <property type="entry name" value="TPR-like_helical_dom_sf"/>
</dbReference>
<dbReference type="Gene3D" id="1.25.40.10">
    <property type="entry name" value="Tetratricopeptide repeat domain"/>
    <property type="match status" value="5"/>
</dbReference>
<dbReference type="KEGG" id="atr:18445203"/>
<dbReference type="SUPFAM" id="SSF48452">
    <property type="entry name" value="TPR-like"/>
    <property type="match status" value="1"/>
</dbReference>
<dbReference type="PROSITE" id="PS51375">
    <property type="entry name" value="PPR"/>
    <property type="match status" value="5"/>
</dbReference>
<feature type="repeat" description="PPR" evidence="2">
    <location>
        <begin position="118"/>
        <end position="148"/>
    </location>
</feature>
<evidence type="ECO:0000313" key="4">
    <source>
        <dbReference type="Proteomes" id="UP000017836"/>
    </source>
</evidence>
<reference evidence="3" key="1">
    <citation type="submission" date="2013-08" db="EMBL/GenBank/DDBJ databases">
        <authorList>
            <person name="Albert V.A."/>
            <person name="Barbazuk W.B."/>
            <person name="Chamala S."/>
            <person name="Chanderbali A.S."/>
            <person name="dePamphilis C.W."/>
            <person name="Der J.P."/>
            <person name="Estill J.C."/>
            <person name="Leebens-Mack J."/>
            <person name="Ma H."/>
            <person name="Palmer J.D."/>
            <person name="Rounsley S."/>
            <person name="Sankoff D."/>
            <person name="Schuster S.C."/>
            <person name="Soltis D.E."/>
            <person name="Soltis P.S."/>
            <person name="Wessler S.R."/>
            <person name="Wing R.A."/>
        </authorList>
    </citation>
    <scope>NUCLEOTIDE SEQUENCE</scope>
    <source>
        <tissue evidence="3">Leaf</tissue>
    </source>
</reference>
<dbReference type="InterPro" id="IPR002885">
    <property type="entry name" value="PPR_rpt"/>
</dbReference>
<dbReference type="FunFam" id="1.25.40.10:FF:000031">
    <property type="entry name" value="Pentatricopeptide repeat-containing protein mitochondrial"/>
    <property type="match status" value="2"/>
</dbReference>
<dbReference type="NCBIfam" id="TIGR00756">
    <property type="entry name" value="PPR"/>
    <property type="match status" value="5"/>
</dbReference>
<evidence type="ECO:0000256" key="1">
    <source>
        <dbReference type="ARBA" id="ARBA00022737"/>
    </source>
</evidence>